<comment type="pathway">
    <text evidence="2 11">Nucleoside biosynthesis; alpha-ribazole biosynthesis; alpha-ribazole from 5,6-dimethylbenzimidazole: step 1/2.</text>
</comment>
<comment type="function">
    <text evidence="1 11">Catalyzes the synthesis of alpha-ribazole-5'-phosphate from nicotinate mononucleotide (NAMN) and 5,6-dimethylbenzimidazole (DMB).</text>
</comment>
<accession>A0ABR7IFJ0</accession>
<dbReference type="HAMAP" id="MF_00230">
    <property type="entry name" value="CobT"/>
    <property type="match status" value="1"/>
</dbReference>
<keyword evidence="13" id="KW-1185">Reference proteome</keyword>
<comment type="similarity">
    <text evidence="3 11">Belongs to the CobT family.</text>
</comment>
<dbReference type="Gene3D" id="3.40.50.10210">
    <property type="match status" value="1"/>
</dbReference>
<evidence type="ECO:0000256" key="4">
    <source>
        <dbReference type="ARBA" id="ARBA00011991"/>
    </source>
</evidence>
<dbReference type="InterPro" id="IPR023195">
    <property type="entry name" value="Nict_dMeBzImd_PRibTrfase_N"/>
</dbReference>
<dbReference type="GO" id="GO:0008939">
    <property type="term" value="F:nicotinate-nucleotide-dimethylbenzimidazole phosphoribosyltransferase activity"/>
    <property type="evidence" value="ECO:0007669"/>
    <property type="project" value="UniProtKB-EC"/>
</dbReference>
<evidence type="ECO:0000313" key="13">
    <source>
        <dbReference type="Proteomes" id="UP000649826"/>
    </source>
</evidence>
<keyword evidence="8 11" id="KW-0808">Transferase</keyword>
<evidence type="ECO:0000256" key="10">
    <source>
        <dbReference type="ARBA" id="ARBA00047340"/>
    </source>
</evidence>
<evidence type="ECO:0000256" key="7">
    <source>
        <dbReference type="ARBA" id="ARBA00022676"/>
    </source>
</evidence>
<dbReference type="PANTHER" id="PTHR43463:SF1">
    <property type="entry name" value="NICOTINATE-NUCLEOTIDE--DIMETHYLBENZIMIDAZOLE PHOSPHORIBOSYLTRANSFERASE"/>
    <property type="match status" value="1"/>
</dbReference>
<feature type="active site" description="Proton acceptor" evidence="11">
    <location>
        <position position="318"/>
    </location>
</feature>
<dbReference type="EMBL" id="JACOQG010000003">
    <property type="protein sequence ID" value="MBC5778749.1"/>
    <property type="molecule type" value="Genomic_DNA"/>
</dbReference>
<evidence type="ECO:0000256" key="9">
    <source>
        <dbReference type="ARBA" id="ARBA00030686"/>
    </source>
</evidence>
<evidence type="ECO:0000256" key="2">
    <source>
        <dbReference type="ARBA" id="ARBA00005049"/>
    </source>
</evidence>
<evidence type="ECO:0000256" key="11">
    <source>
        <dbReference type="HAMAP-Rule" id="MF_00230"/>
    </source>
</evidence>
<evidence type="ECO:0000256" key="5">
    <source>
        <dbReference type="ARBA" id="ARBA00015486"/>
    </source>
</evidence>
<dbReference type="Gene3D" id="1.10.1610.10">
    <property type="match status" value="1"/>
</dbReference>
<dbReference type="PANTHER" id="PTHR43463">
    <property type="entry name" value="NICOTINATE-NUCLEOTIDE--DIMETHYLBENZIMIDAZOLE PHOSPHORIBOSYLTRANSFERASE"/>
    <property type="match status" value="1"/>
</dbReference>
<proteinExistence type="inferred from homology"/>
<evidence type="ECO:0000256" key="3">
    <source>
        <dbReference type="ARBA" id="ARBA00007110"/>
    </source>
</evidence>
<gene>
    <name evidence="11 12" type="primary">cobT</name>
    <name evidence="12" type="ORF">H8Z82_03560</name>
</gene>
<dbReference type="NCBIfam" id="NF000996">
    <property type="entry name" value="PRK00105.1"/>
    <property type="match status" value="1"/>
</dbReference>
<name>A0ABR7IFJ0_9FIRM</name>
<evidence type="ECO:0000256" key="1">
    <source>
        <dbReference type="ARBA" id="ARBA00002197"/>
    </source>
</evidence>
<dbReference type="Proteomes" id="UP000649826">
    <property type="component" value="Unassembled WGS sequence"/>
</dbReference>
<evidence type="ECO:0000256" key="6">
    <source>
        <dbReference type="ARBA" id="ARBA00022573"/>
    </source>
</evidence>
<dbReference type="Pfam" id="PF02277">
    <property type="entry name" value="DBI_PRT"/>
    <property type="match status" value="1"/>
</dbReference>
<reference evidence="12 13" key="1">
    <citation type="submission" date="2020-08" db="EMBL/GenBank/DDBJ databases">
        <title>Genome public.</title>
        <authorList>
            <person name="Liu C."/>
            <person name="Sun Q."/>
        </authorList>
    </citation>
    <scope>NUCLEOTIDE SEQUENCE [LARGE SCALE GENOMIC DNA]</scope>
    <source>
        <strain evidence="12 13">M29</strain>
    </source>
</reference>
<dbReference type="NCBIfam" id="TIGR03160">
    <property type="entry name" value="cobT_DBIPRT"/>
    <property type="match status" value="1"/>
</dbReference>
<dbReference type="RefSeq" id="WP_186994261.1">
    <property type="nucleotide sequence ID" value="NZ_JACOQG010000003.1"/>
</dbReference>
<protein>
    <recommendedName>
        <fullName evidence="5 11">Nicotinate-nucleotide--dimethylbenzimidazole phosphoribosyltransferase</fullName>
        <shortName evidence="11">NN:DBI PRT</shortName>
        <ecNumber evidence="4 11">2.4.2.21</ecNumber>
    </recommendedName>
    <alternativeName>
        <fullName evidence="9 11">N(1)-alpha-phosphoribosyltransferase</fullName>
    </alternativeName>
</protein>
<evidence type="ECO:0000313" key="12">
    <source>
        <dbReference type="EMBL" id="MBC5778749.1"/>
    </source>
</evidence>
<dbReference type="InterPro" id="IPR036087">
    <property type="entry name" value="Nict_dMeBzImd_PRibTrfase_sf"/>
</dbReference>
<dbReference type="InterPro" id="IPR003200">
    <property type="entry name" value="Nict_dMeBzImd_PRibTrfase"/>
</dbReference>
<dbReference type="InterPro" id="IPR017846">
    <property type="entry name" value="Nict_dMeBzImd_PRibTrfase_bact"/>
</dbReference>
<evidence type="ECO:0000256" key="8">
    <source>
        <dbReference type="ARBA" id="ARBA00022679"/>
    </source>
</evidence>
<keyword evidence="7 11" id="KW-0328">Glycosyltransferase</keyword>
<dbReference type="SUPFAM" id="SSF52733">
    <property type="entry name" value="Nicotinate mononucleotide:5,6-dimethylbenzimidazole phosphoribosyltransferase (CobT)"/>
    <property type="match status" value="1"/>
</dbReference>
<dbReference type="CDD" id="cd02439">
    <property type="entry name" value="DMB-PRT_CobT"/>
    <property type="match status" value="1"/>
</dbReference>
<comment type="caution">
    <text evidence="12">The sequence shown here is derived from an EMBL/GenBank/DDBJ whole genome shotgun (WGS) entry which is preliminary data.</text>
</comment>
<dbReference type="EC" id="2.4.2.21" evidence="4 11"/>
<sequence>MKNYSTLEETLAAITPLDEKAMETAQKRWDSIAKPLHSLGKLETLLVQIAGITGNPDIDFSRRALVAMCADNGVVEEGVTQTGQEVTAIVAENFLKGDTSVCAMCRQCNVLVYPVDTGMVTDTKVRTDLKVMKGTHNMTKGPAMTREEAIRGIMAGVTAAAELKAEGYQILATGEMGIGNTTTSSAVASVLLDQPVETMTGRGAGLTSEGLNRKVVAIKKAIELNRPDPADPVDVLAKVGGLDIAGMTGVFLGGAALHMPVLMDGFISCVAALIAMKLCPTAGDYILASHVSKEPAAHLILESIGKEAILHADMCLGEGTGAVTLFPVLDMAAAVYHSMSTFEDIHVEQYEELK</sequence>
<comment type="catalytic activity">
    <reaction evidence="10 11">
        <text>5,6-dimethylbenzimidazole + nicotinate beta-D-ribonucleotide = alpha-ribazole 5'-phosphate + nicotinate + H(+)</text>
        <dbReference type="Rhea" id="RHEA:11196"/>
        <dbReference type="ChEBI" id="CHEBI:15378"/>
        <dbReference type="ChEBI" id="CHEBI:15890"/>
        <dbReference type="ChEBI" id="CHEBI:32544"/>
        <dbReference type="ChEBI" id="CHEBI:57502"/>
        <dbReference type="ChEBI" id="CHEBI:57918"/>
        <dbReference type="EC" id="2.4.2.21"/>
    </reaction>
</comment>
<keyword evidence="6 11" id="KW-0169">Cobalamin biosynthesis</keyword>
<organism evidence="12 13">
    <name type="scientific">Blautia difficilis</name>
    <dbReference type="NCBI Taxonomy" id="2763027"/>
    <lineage>
        <taxon>Bacteria</taxon>
        <taxon>Bacillati</taxon>
        <taxon>Bacillota</taxon>
        <taxon>Clostridia</taxon>
        <taxon>Lachnospirales</taxon>
        <taxon>Lachnospiraceae</taxon>
        <taxon>Blautia</taxon>
    </lineage>
</organism>